<evidence type="ECO:0000313" key="2">
    <source>
        <dbReference type="Proteomes" id="UP000001542"/>
    </source>
</evidence>
<dbReference type="AlphaFoldDB" id="A2G3Y7"/>
<gene>
    <name evidence="1" type="ORF">TVAG_112130</name>
</gene>
<dbReference type="VEuPathDB" id="TrichDB:TVAG_112130"/>
<accession>A2G3Y7</accession>
<dbReference type="SMR" id="A2G3Y7"/>
<dbReference type="VEuPathDB" id="TrichDB:TVAGG3_0870760"/>
<reference evidence="1" key="1">
    <citation type="submission" date="2006-10" db="EMBL/GenBank/DDBJ databases">
        <authorList>
            <person name="Amadeo P."/>
            <person name="Zhao Q."/>
            <person name="Wortman J."/>
            <person name="Fraser-Liggett C."/>
            <person name="Carlton J."/>
        </authorList>
    </citation>
    <scope>NUCLEOTIDE SEQUENCE</scope>
    <source>
        <strain evidence="1">G3</strain>
    </source>
</reference>
<dbReference type="Proteomes" id="UP000001542">
    <property type="component" value="Unassembled WGS sequence"/>
</dbReference>
<reference evidence="1" key="2">
    <citation type="journal article" date="2007" name="Science">
        <title>Draft genome sequence of the sexually transmitted pathogen Trichomonas vaginalis.</title>
        <authorList>
            <person name="Carlton J.M."/>
            <person name="Hirt R.P."/>
            <person name="Silva J.C."/>
            <person name="Delcher A.L."/>
            <person name="Schatz M."/>
            <person name="Zhao Q."/>
            <person name="Wortman J.R."/>
            <person name="Bidwell S.L."/>
            <person name="Alsmark U.C.M."/>
            <person name="Besteiro S."/>
            <person name="Sicheritz-Ponten T."/>
            <person name="Noel C.J."/>
            <person name="Dacks J.B."/>
            <person name="Foster P.G."/>
            <person name="Simillion C."/>
            <person name="Van de Peer Y."/>
            <person name="Miranda-Saavedra D."/>
            <person name="Barton G.J."/>
            <person name="Westrop G.D."/>
            <person name="Mueller S."/>
            <person name="Dessi D."/>
            <person name="Fiori P.L."/>
            <person name="Ren Q."/>
            <person name="Paulsen I."/>
            <person name="Zhang H."/>
            <person name="Bastida-Corcuera F.D."/>
            <person name="Simoes-Barbosa A."/>
            <person name="Brown M.T."/>
            <person name="Hayes R.D."/>
            <person name="Mukherjee M."/>
            <person name="Okumura C.Y."/>
            <person name="Schneider R."/>
            <person name="Smith A.J."/>
            <person name="Vanacova S."/>
            <person name="Villalvazo M."/>
            <person name="Haas B.J."/>
            <person name="Pertea M."/>
            <person name="Feldblyum T.V."/>
            <person name="Utterback T.R."/>
            <person name="Shu C.L."/>
            <person name="Osoegawa K."/>
            <person name="de Jong P.J."/>
            <person name="Hrdy I."/>
            <person name="Horvathova L."/>
            <person name="Zubacova Z."/>
            <person name="Dolezal P."/>
            <person name="Malik S.B."/>
            <person name="Logsdon J.M. Jr."/>
            <person name="Henze K."/>
            <person name="Gupta A."/>
            <person name="Wang C.C."/>
            <person name="Dunne R.L."/>
            <person name="Upcroft J.A."/>
            <person name="Upcroft P."/>
            <person name="White O."/>
            <person name="Salzberg S.L."/>
            <person name="Tang P."/>
            <person name="Chiu C.-H."/>
            <person name="Lee Y.-S."/>
            <person name="Embley T.M."/>
            <person name="Coombs G.H."/>
            <person name="Mottram J.C."/>
            <person name="Tachezy J."/>
            <person name="Fraser-Liggett C.M."/>
            <person name="Johnson P.J."/>
        </authorList>
    </citation>
    <scope>NUCLEOTIDE SEQUENCE [LARGE SCALE GENOMIC DNA]</scope>
    <source>
        <strain evidence="1">G3</strain>
    </source>
</reference>
<organism evidence="1 2">
    <name type="scientific">Trichomonas vaginalis (strain ATCC PRA-98 / G3)</name>
    <dbReference type="NCBI Taxonomy" id="412133"/>
    <lineage>
        <taxon>Eukaryota</taxon>
        <taxon>Metamonada</taxon>
        <taxon>Parabasalia</taxon>
        <taxon>Trichomonadida</taxon>
        <taxon>Trichomonadidae</taxon>
        <taxon>Trichomonas</taxon>
    </lineage>
</organism>
<evidence type="ECO:0000313" key="1">
    <source>
        <dbReference type="EMBL" id="EAX88132.1"/>
    </source>
</evidence>
<keyword evidence="2" id="KW-1185">Reference proteome</keyword>
<sequence>MSEEMPEIFQFMVEVCKLEPPYTAEDIFSTWHRMYRTRDTNTVDGQIITLFVTHWYEQWRDRKMGKLEFMQEFSNFHNFYIGPVKEALNKK</sequence>
<proteinExistence type="predicted"/>
<dbReference type="KEGG" id="tva:4745786"/>
<dbReference type="InParanoid" id="A2G3Y7"/>
<dbReference type="EMBL" id="DS114351">
    <property type="protein sequence ID" value="EAX88132.1"/>
    <property type="molecule type" value="Genomic_DNA"/>
</dbReference>
<protein>
    <submittedName>
        <fullName evidence="1">Uncharacterized protein</fullName>
    </submittedName>
</protein>
<dbReference type="RefSeq" id="XP_001301062.1">
    <property type="nucleotide sequence ID" value="XM_001301061.1"/>
</dbReference>
<name>A2G3Y7_TRIV3</name>